<comment type="caution">
    <text evidence="1">The sequence shown here is derived from an EMBL/GenBank/DDBJ whole genome shotgun (WGS) entry which is preliminary data.</text>
</comment>
<dbReference type="EMBL" id="PIFK01000131">
    <property type="protein sequence ID" value="PTP15684.1"/>
    <property type="molecule type" value="Genomic_DNA"/>
</dbReference>
<dbReference type="AlphaFoldDB" id="A0A2T5E8M8"/>
<dbReference type="Proteomes" id="UP000244197">
    <property type="component" value="Unassembled WGS sequence"/>
</dbReference>
<sequence length="95" mass="10956">MVLVMVLLLAKQIITLYHAVQKTLMKDQHALVIKVWRCVAVQFILRNTTEVTDYIYKNGKQRAEILKPSLFIITVIEGDGILMLPKTKRFCHKSS</sequence>
<gene>
    <name evidence="1" type="ORF">CWO07_26070</name>
</gene>
<protein>
    <submittedName>
        <fullName evidence="1">Uncharacterized protein</fullName>
    </submittedName>
</protein>
<reference evidence="1 2" key="1">
    <citation type="submission" date="2017-11" db="EMBL/GenBank/DDBJ databases">
        <title>Population delineation of vibrios coincides with oyster pathogenicity.</title>
        <authorList>
            <person name="Bruto M."/>
            <person name="Labreuche Y."/>
            <person name="James A."/>
            <person name="Piel D."/>
            <person name="Chenivesse S."/>
            <person name="Petton B."/>
            <person name="Polz M.F."/>
            <person name="Le Roux F."/>
        </authorList>
    </citation>
    <scope>NUCLEOTIDE SEQUENCE [LARGE SCALE GENOMIC DNA]</scope>
    <source>
        <strain evidence="1 2">FF_144</strain>
    </source>
</reference>
<evidence type="ECO:0000313" key="1">
    <source>
        <dbReference type="EMBL" id="PTP15684.1"/>
    </source>
</evidence>
<organism evidence="1 2">
    <name type="scientific">Vibrio splendidus</name>
    <dbReference type="NCBI Taxonomy" id="29497"/>
    <lineage>
        <taxon>Bacteria</taxon>
        <taxon>Pseudomonadati</taxon>
        <taxon>Pseudomonadota</taxon>
        <taxon>Gammaproteobacteria</taxon>
        <taxon>Vibrionales</taxon>
        <taxon>Vibrionaceae</taxon>
        <taxon>Vibrio</taxon>
    </lineage>
</organism>
<name>A0A2T5E8M8_VIBSP</name>
<accession>A0A2T5E8M8</accession>
<evidence type="ECO:0000313" key="2">
    <source>
        <dbReference type="Proteomes" id="UP000244197"/>
    </source>
</evidence>
<proteinExistence type="predicted"/>